<evidence type="ECO:0000313" key="3">
    <source>
        <dbReference type="Proteomes" id="UP000652761"/>
    </source>
</evidence>
<feature type="non-terminal residue" evidence="2">
    <location>
        <position position="1"/>
    </location>
</feature>
<gene>
    <name evidence="2" type="ORF">Taro_033611</name>
</gene>
<proteinExistence type="predicted"/>
<feature type="compositionally biased region" description="Polar residues" evidence="1">
    <location>
        <begin position="203"/>
        <end position="217"/>
    </location>
</feature>
<organism evidence="2 3">
    <name type="scientific">Colocasia esculenta</name>
    <name type="common">Wild taro</name>
    <name type="synonym">Arum esculentum</name>
    <dbReference type="NCBI Taxonomy" id="4460"/>
    <lineage>
        <taxon>Eukaryota</taxon>
        <taxon>Viridiplantae</taxon>
        <taxon>Streptophyta</taxon>
        <taxon>Embryophyta</taxon>
        <taxon>Tracheophyta</taxon>
        <taxon>Spermatophyta</taxon>
        <taxon>Magnoliopsida</taxon>
        <taxon>Liliopsida</taxon>
        <taxon>Araceae</taxon>
        <taxon>Aroideae</taxon>
        <taxon>Colocasieae</taxon>
        <taxon>Colocasia</taxon>
    </lineage>
</organism>
<feature type="region of interest" description="Disordered" evidence="1">
    <location>
        <begin position="139"/>
        <end position="162"/>
    </location>
</feature>
<dbReference type="EMBL" id="NMUH01002577">
    <property type="protein sequence ID" value="MQM00868.1"/>
    <property type="molecule type" value="Genomic_DNA"/>
</dbReference>
<dbReference type="AlphaFoldDB" id="A0A843W1Z5"/>
<evidence type="ECO:0000256" key="1">
    <source>
        <dbReference type="SAM" id="MobiDB-lite"/>
    </source>
</evidence>
<dbReference type="Proteomes" id="UP000652761">
    <property type="component" value="Unassembled WGS sequence"/>
</dbReference>
<sequence length="233" mass="26458">MCIIEKFPKSWEDFGMALKHRRGAISLDDLMRAIAIEEEHRKEKPVMPVEACANIVMKNKFKDLKGKSKVDSNAQFKPKGKIKKKKKQVINTTLNHDYIVPSLRHNITSETLIDESHKPPLSHSCANTRAHLELVKPRPRVTNSQTTTSSKARVGRERRHHTGTDYWLIRPISNPDNTTQELPLSLAVTDERSNCRSTRKKSNNCGDQPTPHLQTHNCRPMPGTSRVSGRSTL</sequence>
<comment type="caution">
    <text evidence="2">The sequence shown here is derived from an EMBL/GenBank/DDBJ whole genome shotgun (WGS) entry which is preliminary data.</text>
</comment>
<reference evidence="2" key="1">
    <citation type="submission" date="2017-07" db="EMBL/GenBank/DDBJ databases">
        <title>Taro Niue Genome Assembly and Annotation.</title>
        <authorList>
            <person name="Atibalentja N."/>
            <person name="Keating K."/>
            <person name="Fields C.J."/>
        </authorList>
    </citation>
    <scope>NUCLEOTIDE SEQUENCE</scope>
    <source>
        <strain evidence="2">Niue_2</strain>
        <tissue evidence="2">Leaf</tissue>
    </source>
</reference>
<feature type="compositionally biased region" description="Polar residues" evidence="1">
    <location>
        <begin position="141"/>
        <end position="151"/>
    </location>
</feature>
<dbReference type="OrthoDB" id="1298798at2759"/>
<feature type="region of interest" description="Disordered" evidence="1">
    <location>
        <begin position="190"/>
        <end position="233"/>
    </location>
</feature>
<evidence type="ECO:0000313" key="2">
    <source>
        <dbReference type="EMBL" id="MQM00868.1"/>
    </source>
</evidence>
<protein>
    <submittedName>
        <fullName evidence="2">Uncharacterized protein</fullName>
    </submittedName>
</protein>
<keyword evidence="3" id="KW-1185">Reference proteome</keyword>
<name>A0A843W1Z5_COLES</name>
<accession>A0A843W1Z5</accession>